<comment type="caution">
    <text evidence="1">The sequence shown here is derived from an EMBL/GenBank/DDBJ whole genome shotgun (WGS) entry which is preliminary data.</text>
</comment>
<organism evidence="1 2">
    <name type="scientific">Pseudomonas syringae pv. apii</name>
    <dbReference type="NCBI Taxonomy" id="81036"/>
    <lineage>
        <taxon>Bacteria</taxon>
        <taxon>Pseudomonadati</taxon>
        <taxon>Pseudomonadota</taxon>
        <taxon>Gammaproteobacteria</taxon>
        <taxon>Pseudomonadales</taxon>
        <taxon>Pseudomonadaceae</taxon>
        <taxon>Pseudomonas</taxon>
    </lineage>
</organism>
<evidence type="ECO:0000313" key="2">
    <source>
        <dbReference type="Proteomes" id="UP000278062"/>
    </source>
</evidence>
<dbReference type="EMBL" id="RBPL01000050">
    <property type="protein sequence ID" value="RMN99143.1"/>
    <property type="molecule type" value="Genomic_DNA"/>
</dbReference>
<accession>A0A0P9HZ37</accession>
<reference evidence="1 2" key="1">
    <citation type="submission" date="2018-08" db="EMBL/GenBank/DDBJ databases">
        <title>Recombination of ecologically and evolutionarily significant loci maintains genetic cohesion in the Pseudomonas syringae species complex.</title>
        <authorList>
            <person name="Dillon M."/>
            <person name="Thakur S."/>
            <person name="Almeida R.N.D."/>
            <person name="Weir B.S."/>
            <person name="Guttman D.S."/>
        </authorList>
    </citation>
    <scope>NUCLEOTIDE SEQUENCE [LARGE SCALE GENOMIC DNA]</scope>
    <source>
        <strain evidence="1 2">1089_5</strain>
    </source>
</reference>
<evidence type="ECO:0000313" key="1">
    <source>
        <dbReference type="EMBL" id="RMN99143.1"/>
    </source>
</evidence>
<dbReference type="Proteomes" id="UP000278062">
    <property type="component" value="Unassembled WGS sequence"/>
</dbReference>
<dbReference type="RefSeq" id="WP_007247158.1">
    <property type="nucleotide sequence ID" value="NZ_LJPR01000173.1"/>
</dbReference>
<dbReference type="DNASU" id="1181887"/>
<dbReference type="AlphaFoldDB" id="A0A0P9HZ37"/>
<sequence length="118" mass="12320">MAMVFCRGCAKEIHETALNCPQCGASQFPATPVKQLQENGSPWMAITSLVLGILCSLALFDDGEWDLETIVGLGMCSVAGLALGIVSINKKMPGYGIAIAGTVLSAVSLLVFFGLIVN</sequence>
<gene>
    <name evidence="1" type="ORF">ALQ49_03700</name>
</gene>
<protein>
    <submittedName>
        <fullName evidence="1">Uncharacterized protein</fullName>
    </submittedName>
</protein>
<dbReference type="GeneID" id="1181887"/>
<name>A0A0P9HZ37_9PSED</name>
<proteinExistence type="predicted"/>